<dbReference type="AlphaFoldDB" id="A0A6B3SHE0"/>
<dbReference type="NCBIfam" id="TIGR02532">
    <property type="entry name" value="IV_pilin_GFxxxE"/>
    <property type="match status" value="1"/>
</dbReference>
<evidence type="ECO:0000313" key="3">
    <source>
        <dbReference type="Proteomes" id="UP000482155"/>
    </source>
</evidence>
<sequence length="338" mass="36419">MTSSRTQCGFSLVELMIALTIGLLILAGLTATFMNSNRTRSEIEKVNRQIENGRFAMDMLTEELRIAGYYGELDVSRLTAPLTTPDPCQTGVAALKAALPIVIQGYDESNSLSCLSDVKTGTDVIVVRRASTCYVGEAGTNCDAVQTSVPYLQVALCNTQSATPFDLNTDTSLLTLNALNCTAAAPLRRYRTHIYFIANNDQSGDGIPTLKRAELGAGGFTIVPLVEGIENMQVEYGIDTNCDGTADLYNASPDTYTATYSASCVAPNTPNWKNVTSVKLNLLARNTEQTPGYTDTKTYVLGSKADGTSNSYGPFSDSYKRHVYQASIRLANAAGRKQ</sequence>
<dbReference type="InterPro" id="IPR012902">
    <property type="entry name" value="N_methyl_site"/>
</dbReference>
<dbReference type="Proteomes" id="UP000482155">
    <property type="component" value="Unassembled WGS sequence"/>
</dbReference>
<keyword evidence="1" id="KW-1133">Transmembrane helix</keyword>
<evidence type="ECO:0000313" key="2">
    <source>
        <dbReference type="EMBL" id="NEX60291.1"/>
    </source>
</evidence>
<dbReference type="Pfam" id="PF16074">
    <property type="entry name" value="PilW"/>
    <property type="match status" value="1"/>
</dbReference>
<dbReference type="RefSeq" id="WP_163961020.1">
    <property type="nucleotide sequence ID" value="NZ_JAAIVB010000012.1"/>
</dbReference>
<keyword evidence="1" id="KW-0812">Transmembrane</keyword>
<dbReference type="EMBL" id="JAAIVB010000012">
    <property type="protein sequence ID" value="NEX60291.1"/>
    <property type="molecule type" value="Genomic_DNA"/>
</dbReference>
<dbReference type="InterPro" id="IPR032092">
    <property type="entry name" value="PilW"/>
</dbReference>
<dbReference type="GO" id="GO:0043683">
    <property type="term" value="P:type IV pilus assembly"/>
    <property type="evidence" value="ECO:0007669"/>
    <property type="project" value="InterPro"/>
</dbReference>
<name>A0A6B3SHE0_9BURK</name>
<comment type="caution">
    <text evidence="2">The sequence shown here is derived from an EMBL/GenBank/DDBJ whole genome shotgun (WGS) entry which is preliminary data.</text>
</comment>
<proteinExistence type="predicted"/>
<keyword evidence="1" id="KW-0472">Membrane</keyword>
<accession>A0A6B3SHE0</accession>
<keyword evidence="3" id="KW-1185">Reference proteome</keyword>
<dbReference type="Pfam" id="PF07963">
    <property type="entry name" value="N_methyl"/>
    <property type="match status" value="1"/>
</dbReference>
<feature type="transmembrane region" description="Helical" evidence="1">
    <location>
        <begin position="12"/>
        <end position="34"/>
    </location>
</feature>
<reference evidence="2 3" key="1">
    <citation type="submission" date="2020-02" db="EMBL/GenBank/DDBJ databases">
        <authorList>
            <person name="Kim M.K."/>
        </authorList>
    </citation>
    <scope>NUCLEOTIDE SEQUENCE [LARGE SCALE GENOMIC DNA]</scope>
    <source>
        <strain evidence="2 3">17J57-3</strain>
    </source>
</reference>
<protein>
    <submittedName>
        <fullName evidence="2">Prepilin-type N-terminal cleavage/methylation domain-containing protein</fullName>
    </submittedName>
</protein>
<evidence type="ECO:0000256" key="1">
    <source>
        <dbReference type="SAM" id="Phobius"/>
    </source>
</evidence>
<organism evidence="2 3">
    <name type="scientific">Noviherbaspirillum galbum</name>
    <dbReference type="NCBI Taxonomy" id="2709383"/>
    <lineage>
        <taxon>Bacteria</taxon>
        <taxon>Pseudomonadati</taxon>
        <taxon>Pseudomonadota</taxon>
        <taxon>Betaproteobacteria</taxon>
        <taxon>Burkholderiales</taxon>
        <taxon>Oxalobacteraceae</taxon>
        <taxon>Noviherbaspirillum</taxon>
    </lineage>
</organism>
<gene>
    <name evidence="2" type="ORF">G3574_04295</name>
</gene>